<organism evidence="5 6">
    <name type="scientific">Myxococcus llanfairpwllgwyngyllgogerychwyrndrobwllllantysiliogogogochensis</name>
    <dbReference type="NCBI Taxonomy" id="2590453"/>
    <lineage>
        <taxon>Bacteria</taxon>
        <taxon>Pseudomonadati</taxon>
        <taxon>Myxococcota</taxon>
        <taxon>Myxococcia</taxon>
        <taxon>Myxococcales</taxon>
        <taxon>Cystobacterineae</taxon>
        <taxon>Myxococcaceae</taxon>
        <taxon>Myxococcus</taxon>
    </lineage>
</organism>
<keyword evidence="2" id="KW-0547">Nucleotide-binding</keyword>
<dbReference type="CDD" id="cd19481">
    <property type="entry name" value="RecA-like_protease"/>
    <property type="match status" value="1"/>
</dbReference>
<dbReference type="InterPro" id="IPR003593">
    <property type="entry name" value="AAA+_ATPase"/>
</dbReference>
<dbReference type="EMBL" id="VIFM01000060">
    <property type="protein sequence ID" value="TQF14730.1"/>
    <property type="molecule type" value="Genomic_DNA"/>
</dbReference>
<evidence type="ECO:0000256" key="3">
    <source>
        <dbReference type="ARBA" id="ARBA00022840"/>
    </source>
</evidence>
<dbReference type="InterPro" id="IPR050221">
    <property type="entry name" value="26S_Proteasome_ATPase"/>
</dbReference>
<dbReference type="PANTHER" id="PTHR23073">
    <property type="entry name" value="26S PROTEASOME REGULATORY SUBUNIT"/>
    <property type="match status" value="1"/>
</dbReference>
<dbReference type="InterPro" id="IPR003959">
    <property type="entry name" value="ATPase_AAA_core"/>
</dbReference>
<dbReference type="Gene3D" id="3.40.50.300">
    <property type="entry name" value="P-loop containing nucleotide triphosphate hydrolases"/>
    <property type="match status" value="1"/>
</dbReference>
<sequence>MSISQPPPTESQAHEHFKLYFFAAASRVLAQGASLCGGEDSVLARFPFLEVYRAELTELGIDPHEVSTGAGPWAEAISAWEEDVTEHLPLRALRRAALLDHDTLTLLLAVGMVEEDARFGALFASLQGTPTLHRPTLGLLNAGWRGDEDRGETRARLRRLMELGLVEVTDREAPRSEWALHVPGAVWDALRGEAPDKPTSWMKHHPLERLEQDEPLIIPESLREALERLPTLLGSDEVRAVVLRGPRHNGRRTLLRTVARSLGRGVLEVEGLQKGEDPRWRVVGPLATLLHAMPVAVTDPPPGEAAEIPALEGLDGPLGVVLGRLGGVTGDGVDRALTLDVAMPGPDERMLHWKRGLAGRACHALETLSTGFRLTRGHLRRAARLAQAHAALADRVHVEPSDVREATRALNRQALDTLAVRVTTPGDWSQLSVASETLRELRLLETRCRNRERMGAAVGSALARQLTAGVRALFQGPSGTGKTLAARLVSAALGLDVYRVELSSVVNKYIGETEKNLARIFALAEELDVVLLFDEGDALFARRTGVGSSTDRYANLETNYLLQRIESYEGILIITTNAADAIDTAFQRRMDVVVDFRSPDASERWTLWQLHLPPAHAVDSQLLREVAARCQLSGGQIRNAVLHASLLALEEQAPLGSAHLEAGVTREYRKAGDVCPLRRSTTPSLRG</sequence>
<evidence type="ECO:0000256" key="2">
    <source>
        <dbReference type="ARBA" id="ARBA00022741"/>
    </source>
</evidence>
<dbReference type="OrthoDB" id="9802352at2"/>
<dbReference type="SMART" id="SM00382">
    <property type="entry name" value="AAA"/>
    <property type="match status" value="1"/>
</dbReference>
<dbReference type="Proteomes" id="UP000315369">
    <property type="component" value="Unassembled WGS sequence"/>
</dbReference>
<dbReference type="InterPro" id="IPR027417">
    <property type="entry name" value="P-loop_NTPase"/>
</dbReference>
<gene>
    <name evidence="5" type="ORF">FJV41_17195</name>
</gene>
<evidence type="ECO:0000313" key="5">
    <source>
        <dbReference type="EMBL" id="TQF14730.1"/>
    </source>
</evidence>
<comment type="similarity">
    <text evidence="1">Belongs to the AAA ATPase family.</text>
</comment>
<dbReference type="AlphaFoldDB" id="A0A540X0J2"/>
<feature type="domain" description="AAA+ ATPase" evidence="4">
    <location>
        <begin position="468"/>
        <end position="600"/>
    </location>
</feature>
<dbReference type="GO" id="GO:0016887">
    <property type="term" value="F:ATP hydrolysis activity"/>
    <property type="evidence" value="ECO:0007669"/>
    <property type="project" value="InterPro"/>
</dbReference>
<protein>
    <submittedName>
        <fullName evidence="5">ATP-binding protein</fullName>
    </submittedName>
</protein>
<reference evidence="5 6" key="1">
    <citation type="submission" date="2019-06" db="EMBL/GenBank/DDBJ databases">
        <authorList>
            <person name="Livingstone P."/>
            <person name="Whitworth D."/>
        </authorList>
    </citation>
    <scope>NUCLEOTIDE SEQUENCE [LARGE SCALE GENOMIC DNA]</scope>
    <source>
        <strain evidence="5 6">AM401</strain>
    </source>
</reference>
<accession>A0A540X0J2</accession>
<dbReference type="GO" id="GO:0005524">
    <property type="term" value="F:ATP binding"/>
    <property type="evidence" value="ECO:0007669"/>
    <property type="project" value="UniProtKB-KW"/>
</dbReference>
<comment type="caution">
    <text evidence="5">The sequence shown here is derived from an EMBL/GenBank/DDBJ whole genome shotgun (WGS) entry which is preliminary data.</text>
</comment>
<dbReference type="Pfam" id="PF00004">
    <property type="entry name" value="AAA"/>
    <property type="match status" value="1"/>
</dbReference>
<evidence type="ECO:0000313" key="6">
    <source>
        <dbReference type="Proteomes" id="UP000315369"/>
    </source>
</evidence>
<name>A0A540X0J2_9BACT</name>
<proteinExistence type="inferred from homology"/>
<dbReference type="RefSeq" id="WP_141643582.1">
    <property type="nucleotide sequence ID" value="NZ_VIFM01000060.1"/>
</dbReference>
<evidence type="ECO:0000256" key="1">
    <source>
        <dbReference type="ARBA" id="ARBA00006914"/>
    </source>
</evidence>
<dbReference type="SUPFAM" id="SSF52540">
    <property type="entry name" value="P-loop containing nucleoside triphosphate hydrolases"/>
    <property type="match status" value="1"/>
</dbReference>
<keyword evidence="3 5" id="KW-0067">ATP-binding</keyword>
<evidence type="ECO:0000259" key="4">
    <source>
        <dbReference type="SMART" id="SM00382"/>
    </source>
</evidence>
<keyword evidence="6" id="KW-1185">Reference proteome</keyword>